<comment type="caution">
    <text evidence="1">The sequence shown here is derived from an EMBL/GenBank/DDBJ whole genome shotgun (WGS) entry which is preliminary data.</text>
</comment>
<gene>
    <name evidence="1" type="ORF">H8K32_13910</name>
</gene>
<dbReference type="AlphaFoldDB" id="A0A923HHP3"/>
<dbReference type="EMBL" id="JACOFV010000013">
    <property type="protein sequence ID" value="MBC3863200.1"/>
    <property type="molecule type" value="Genomic_DNA"/>
</dbReference>
<name>A0A923HHP3_9BURK</name>
<sequence length="272" mass="31700">MHRKETSAANAPTKLFLPGFDIGAMPNHLNRSSFIAPIARGRRKFHRQEIMVSRRDCVLQYTGEQLDEADGDILMALIFFAGFHPLGEAVSLNRAQLLQKIERNLGNAQYKWLHRRLKALTEGTLFLEAKKRDGSTKYKIGWSAAFHIVSSFTYDEIEKEYKYVLDPRWVEMFGNREYALIDWKKRMMLRRGQDMAKTLQRLIATSSDPLQHYALDWLKAKMDYSGRLRDFRDAIQCAVMELERVEIIAHGKIELSTKRKEQLSLWIEFNVA</sequence>
<accession>A0A923HHP3</accession>
<protein>
    <recommendedName>
        <fullName evidence="3">Plasmid-related transcriptional repressor protein</fullName>
    </recommendedName>
</protein>
<organism evidence="1 2">
    <name type="scientific">Undibacterium jejuense</name>
    <dbReference type="NCBI Taxonomy" id="1344949"/>
    <lineage>
        <taxon>Bacteria</taxon>
        <taxon>Pseudomonadati</taxon>
        <taxon>Pseudomonadota</taxon>
        <taxon>Betaproteobacteria</taxon>
        <taxon>Burkholderiales</taxon>
        <taxon>Oxalobacteraceae</taxon>
        <taxon>Undibacterium</taxon>
    </lineage>
</organism>
<proteinExistence type="predicted"/>
<evidence type="ECO:0000313" key="1">
    <source>
        <dbReference type="EMBL" id="MBC3863200.1"/>
    </source>
</evidence>
<evidence type="ECO:0000313" key="2">
    <source>
        <dbReference type="Proteomes" id="UP000634011"/>
    </source>
</evidence>
<keyword evidence="2" id="KW-1185">Reference proteome</keyword>
<dbReference type="Proteomes" id="UP000634011">
    <property type="component" value="Unassembled WGS sequence"/>
</dbReference>
<reference evidence="1" key="1">
    <citation type="submission" date="2020-08" db="EMBL/GenBank/DDBJ databases">
        <title>Novel species isolated from subtropical streams in China.</title>
        <authorList>
            <person name="Lu H."/>
        </authorList>
    </citation>
    <scope>NUCLEOTIDE SEQUENCE</scope>
    <source>
        <strain evidence="1">KACC 12607</strain>
    </source>
</reference>
<evidence type="ECO:0008006" key="3">
    <source>
        <dbReference type="Google" id="ProtNLM"/>
    </source>
</evidence>